<evidence type="ECO:0000313" key="5">
    <source>
        <dbReference type="EMBL" id="KAG5682581.1"/>
    </source>
</evidence>
<evidence type="ECO:0000256" key="3">
    <source>
        <dbReference type="SAM" id="SignalP"/>
    </source>
</evidence>
<feature type="chain" id="PRO_5039928006" description="Single domain-containing protein" evidence="3">
    <location>
        <begin position="22"/>
        <end position="108"/>
    </location>
</feature>
<dbReference type="GO" id="GO:0005576">
    <property type="term" value="C:extracellular region"/>
    <property type="evidence" value="ECO:0007669"/>
    <property type="project" value="UniProtKB-SubCell"/>
</dbReference>
<keyword evidence="2" id="KW-0964">Secreted</keyword>
<feature type="signal peptide" evidence="3">
    <location>
        <begin position="1"/>
        <end position="21"/>
    </location>
</feature>
<dbReference type="SMART" id="SM01318">
    <property type="entry name" value="SVWC"/>
    <property type="match status" value="1"/>
</dbReference>
<proteinExistence type="predicted"/>
<keyword evidence="3" id="KW-0732">Signal</keyword>
<evidence type="ECO:0000259" key="4">
    <source>
        <dbReference type="SMART" id="SM01318"/>
    </source>
</evidence>
<dbReference type="Proteomes" id="UP001107558">
    <property type="component" value="Chromosome 1"/>
</dbReference>
<comment type="caution">
    <text evidence="5">The sequence shown here is derived from an EMBL/GenBank/DDBJ whole genome shotgun (WGS) entry which is preliminary data.</text>
</comment>
<protein>
    <recommendedName>
        <fullName evidence="4">Single domain-containing protein</fullName>
    </recommendedName>
</protein>
<evidence type="ECO:0000256" key="2">
    <source>
        <dbReference type="ARBA" id="ARBA00022525"/>
    </source>
</evidence>
<dbReference type="InterPro" id="IPR029277">
    <property type="entry name" value="SVWC_dom"/>
</dbReference>
<dbReference type="AlphaFoldDB" id="A0A9J6CKV3"/>
<comment type="subcellular location">
    <subcellularLocation>
        <location evidence="1">Secreted</location>
    </subcellularLocation>
</comment>
<accession>A0A9J6CKV3</accession>
<keyword evidence="6" id="KW-1185">Reference proteome</keyword>
<evidence type="ECO:0000313" key="6">
    <source>
        <dbReference type="Proteomes" id="UP001107558"/>
    </source>
</evidence>
<evidence type="ECO:0000256" key="1">
    <source>
        <dbReference type="ARBA" id="ARBA00004613"/>
    </source>
</evidence>
<dbReference type="EMBL" id="JADBJN010000001">
    <property type="protein sequence ID" value="KAG5682581.1"/>
    <property type="molecule type" value="Genomic_DNA"/>
</dbReference>
<gene>
    <name evidence="5" type="ORF">PVAND_011926</name>
</gene>
<organism evidence="5 6">
    <name type="scientific">Polypedilum vanderplanki</name>
    <name type="common">Sleeping chironomid midge</name>
    <dbReference type="NCBI Taxonomy" id="319348"/>
    <lineage>
        <taxon>Eukaryota</taxon>
        <taxon>Metazoa</taxon>
        <taxon>Ecdysozoa</taxon>
        <taxon>Arthropoda</taxon>
        <taxon>Hexapoda</taxon>
        <taxon>Insecta</taxon>
        <taxon>Pterygota</taxon>
        <taxon>Neoptera</taxon>
        <taxon>Endopterygota</taxon>
        <taxon>Diptera</taxon>
        <taxon>Nematocera</taxon>
        <taxon>Chironomoidea</taxon>
        <taxon>Chironomidae</taxon>
        <taxon>Chironominae</taxon>
        <taxon>Polypedilum</taxon>
        <taxon>Polypedilum</taxon>
    </lineage>
</organism>
<dbReference type="Pfam" id="PF15430">
    <property type="entry name" value="SVWC"/>
    <property type="match status" value="1"/>
</dbReference>
<dbReference type="OrthoDB" id="6674808at2759"/>
<reference evidence="5" key="1">
    <citation type="submission" date="2021-03" db="EMBL/GenBank/DDBJ databases">
        <title>Chromosome level genome of the anhydrobiotic midge Polypedilum vanderplanki.</title>
        <authorList>
            <person name="Yoshida Y."/>
            <person name="Kikawada T."/>
            <person name="Gusev O."/>
        </authorList>
    </citation>
    <scope>NUCLEOTIDE SEQUENCE</scope>
    <source>
        <strain evidence="5">NIAS01</strain>
        <tissue evidence="5">Whole body or cell culture</tissue>
    </source>
</reference>
<name>A0A9J6CKV3_POLVA</name>
<sequence length="108" mass="12346">MLFSKFVFAFTLINLIAYAFAAISYGPIRKFTICKNENCESFCEVKKYKIKPGESIKTNECTEIFCLLNFSTMELSCGQEIVDGCLMQPDFTKKYPECCGQICTNKRN</sequence>
<feature type="domain" description="Single" evidence="4">
    <location>
        <begin position="43"/>
        <end position="103"/>
    </location>
</feature>